<dbReference type="EMBL" id="CAMXCT010004122">
    <property type="protein sequence ID" value="CAI4007778.1"/>
    <property type="molecule type" value="Genomic_DNA"/>
</dbReference>
<comment type="caution">
    <text evidence="2">The sequence shown here is derived from an EMBL/GenBank/DDBJ whole genome shotgun (WGS) entry which is preliminary data.</text>
</comment>
<dbReference type="EMBL" id="CAMXCT020004122">
    <property type="protein sequence ID" value="CAL1161153.1"/>
    <property type="molecule type" value="Genomic_DNA"/>
</dbReference>
<evidence type="ECO:0000313" key="4">
    <source>
        <dbReference type="Proteomes" id="UP001152797"/>
    </source>
</evidence>
<keyword evidence="4" id="KW-1185">Reference proteome</keyword>
<feature type="chain" id="PRO_5043271262" evidence="1">
    <location>
        <begin position="21"/>
        <end position="332"/>
    </location>
</feature>
<evidence type="ECO:0000313" key="3">
    <source>
        <dbReference type="EMBL" id="CAL4795090.1"/>
    </source>
</evidence>
<organism evidence="2">
    <name type="scientific">Cladocopium goreaui</name>
    <dbReference type="NCBI Taxonomy" id="2562237"/>
    <lineage>
        <taxon>Eukaryota</taxon>
        <taxon>Sar</taxon>
        <taxon>Alveolata</taxon>
        <taxon>Dinophyceae</taxon>
        <taxon>Suessiales</taxon>
        <taxon>Symbiodiniaceae</taxon>
        <taxon>Cladocopium</taxon>
    </lineage>
</organism>
<reference evidence="2" key="1">
    <citation type="submission" date="2022-10" db="EMBL/GenBank/DDBJ databases">
        <authorList>
            <person name="Chen Y."/>
            <person name="Dougan E. K."/>
            <person name="Chan C."/>
            <person name="Rhodes N."/>
            <person name="Thang M."/>
        </authorList>
    </citation>
    <scope>NUCLEOTIDE SEQUENCE</scope>
</reference>
<evidence type="ECO:0000256" key="1">
    <source>
        <dbReference type="SAM" id="SignalP"/>
    </source>
</evidence>
<dbReference type="EMBL" id="CAMXCT030004122">
    <property type="protein sequence ID" value="CAL4795090.1"/>
    <property type="molecule type" value="Genomic_DNA"/>
</dbReference>
<sequence length="332" mass="37771">MVSLAPAQLLLGCIVLLSLNTDIEVFTQAYGFVELFCGYGWTSAVMRSHNVHTASFDIELGNPPEGKQNNMDLTTPAGFGLALVTLLNCKFDNFLTLVGLCCKSYVTISSGTHKREPWNPLGDCSIDMVALGNKLTSVTVLLLMMVSALNGAWLLEQPRSSRLQGHPRIRQLWHAVPRVYESAWWMMLYGSITPKRHIAWSNARTVKVLDLGRLLREVKERMSSKVRKSSKTYRNRRGGKSFVGTRHLRATQTYPPRFAMRIAKYYDRFCFKREALWSTTDTSNLTAKQIFDRMPWDEDGWDDAGLKDLFLYLRGAKGLELGDWRPYFPTNI</sequence>
<name>A0A9P1DD78_9DINO</name>
<gene>
    <name evidence="2" type="ORF">C1SCF055_LOCUS33305</name>
</gene>
<keyword evidence="1" id="KW-0732">Signal</keyword>
<accession>A0A9P1DD78</accession>
<protein>
    <submittedName>
        <fullName evidence="2">Uncharacterized protein</fullName>
    </submittedName>
</protein>
<dbReference type="OrthoDB" id="483567at2759"/>
<proteinExistence type="predicted"/>
<evidence type="ECO:0000313" key="2">
    <source>
        <dbReference type="EMBL" id="CAI4007778.1"/>
    </source>
</evidence>
<reference evidence="3 4" key="2">
    <citation type="submission" date="2024-05" db="EMBL/GenBank/DDBJ databases">
        <authorList>
            <person name="Chen Y."/>
            <person name="Shah S."/>
            <person name="Dougan E. K."/>
            <person name="Thang M."/>
            <person name="Chan C."/>
        </authorList>
    </citation>
    <scope>NUCLEOTIDE SEQUENCE [LARGE SCALE GENOMIC DNA]</scope>
</reference>
<feature type="signal peptide" evidence="1">
    <location>
        <begin position="1"/>
        <end position="20"/>
    </location>
</feature>
<dbReference type="AlphaFoldDB" id="A0A9P1DD78"/>
<dbReference type="Proteomes" id="UP001152797">
    <property type="component" value="Unassembled WGS sequence"/>
</dbReference>